<gene>
    <name evidence="4" type="primary">SSS_907g</name>
    <name evidence="4" type="ORF">SSS_907</name>
</gene>
<dbReference type="InterPro" id="IPR001611">
    <property type="entry name" value="Leu-rich_rpt"/>
</dbReference>
<reference evidence="5" key="3">
    <citation type="submission" date="2022-06" db="UniProtKB">
        <authorList>
            <consortium name="EnsemblMetazoa"/>
        </authorList>
    </citation>
    <scope>IDENTIFICATION</scope>
</reference>
<evidence type="ECO:0000313" key="6">
    <source>
        <dbReference type="Proteomes" id="UP000070412"/>
    </source>
</evidence>
<keyword evidence="3" id="KW-0472">Membrane</keyword>
<evidence type="ECO:0000256" key="2">
    <source>
        <dbReference type="ARBA" id="ARBA00022737"/>
    </source>
</evidence>
<reference evidence="4" key="2">
    <citation type="submission" date="2020-01" db="EMBL/GenBank/DDBJ databases">
        <authorList>
            <person name="Korhonen P.K.K."/>
            <person name="Guangxu M.G."/>
            <person name="Wang T.W."/>
            <person name="Stroehlein A.J.S."/>
            <person name="Young N.D."/>
            <person name="Ang C.-S.A."/>
            <person name="Fernando D.W.F."/>
            <person name="Lu H.L."/>
            <person name="Taylor S.T."/>
            <person name="Ehtesham M.E.M."/>
            <person name="Najaraj S.H.N."/>
            <person name="Harsha G.H.G."/>
            <person name="Madugundu A.M."/>
            <person name="Renuse S.R."/>
            <person name="Holt D.H."/>
            <person name="Pandey A.P."/>
            <person name="Papenfuss A.P."/>
            <person name="Gasser R.B.G."/>
            <person name="Fischer K.F."/>
        </authorList>
    </citation>
    <scope>NUCLEOTIDE SEQUENCE</scope>
    <source>
        <strain evidence="4">SSS_KF_BRIS2020</strain>
    </source>
</reference>
<protein>
    <submittedName>
        <fullName evidence="4">Insulin-like growth factor-binding protein complex acid labile subunit</fullName>
    </submittedName>
</protein>
<keyword evidence="6" id="KW-1185">Reference proteome</keyword>
<proteinExistence type="predicted"/>
<dbReference type="GO" id="GO:0005886">
    <property type="term" value="C:plasma membrane"/>
    <property type="evidence" value="ECO:0007669"/>
    <property type="project" value="TreeGrafter"/>
</dbReference>
<dbReference type="PANTHER" id="PTHR24369:SF213">
    <property type="entry name" value="INSULIN LIKE GROWTH FACTOR BINDING PROTEIN ACID LABILE SUBUNIT"/>
    <property type="match status" value="1"/>
</dbReference>
<dbReference type="SMART" id="SM00369">
    <property type="entry name" value="LRR_TYP"/>
    <property type="match status" value="10"/>
</dbReference>
<dbReference type="SUPFAM" id="SSF52058">
    <property type="entry name" value="L domain-like"/>
    <property type="match status" value="1"/>
</dbReference>
<evidence type="ECO:0000313" key="5">
    <source>
        <dbReference type="EnsemblMetazoa" id="KAF7489790.1"/>
    </source>
</evidence>
<dbReference type="Gene3D" id="3.80.10.10">
    <property type="entry name" value="Ribonuclease Inhibitor"/>
    <property type="match status" value="2"/>
</dbReference>
<dbReference type="InterPro" id="IPR050541">
    <property type="entry name" value="LRR_TM_domain-containing"/>
</dbReference>
<keyword evidence="1" id="KW-0433">Leucine-rich repeat</keyword>
<sequence length="656" mass="74741">MRLRNLRRLFLRRNKLDKLVPLMFHSLSTLEELDLSQNQLAMISMTELRGLKNLQKLILRGNQLTRLDSFLFNEMEQLIHLDLSHNRIKHLKPQTFSGLVNLRTLWLQDNSLTVLPDMIFQKLQLEELDLSNNLINPLTNCVFCDADRIRKLDLSHNKLTSFSSILLEPIANYLEQLWIDNNVHLIDPPSSLVALLQPLKRLKKFSASAINLSKLPDSTFDLFDSITFLNISNNNLTELNNRLLEPLQSLKILDVSNNELSFIDPGTFQALRTKYLYEIYLQNNPFSCYHCRILPFLDWLNGDPMEYWKVCAKLTDDPERLKFCAKCSTPYSLKDRYLHEPGLSHELEWCTNPEIQLRLTASEPQVGLILAFLIIIMLVAVIVVVVAVYRKHGAVYYTQEDKITSKEEIYAASVAAHPLNWSSTNQPNRFVSLSSTNNTLSRQNTILSPQTSIDQSSSTIVVDDHKNVVHLEQQSSAQISAVDPKNIIAVTVTGVETMNKPKTTMTSSAASKVCPTSNVNCVGCVECANTTAVKQVIASIPAMSEMLENSLRKISDNQASIEKNLENFSDKSVEKSKNFLMNGTIIKLQPIAPPMPPIKNILSLAQQHQNLWNSRNQIKIDPMGSKTIIKTVIEIDQRNLHQQQQRQRLRKQLNRH</sequence>
<dbReference type="Proteomes" id="UP000070412">
    <property type="component" value="Unassembled WGS sequence"/>
</dbReference>
<dbReference type="PROSITE" id="PS51450">
    <property type="entry name" value="LRR"/>
    <property type="match status" value="6"/>
</dbReference>
<dbReference type="InterPro" id="IPR003591">
    <property type="entry name" value="Leu-rich_rpt_typical-subtyp"/>
</dbReference>
<organism evidence="4">
    <name type="scientific">Sarcoptes scabiei</name>
    <name type="common">Itch mite</name>
    <name type="synonym">Acarus scabiei</name>
    <dbReference type="NCBI Taxonomy" id="52283"/>
    <lineage>
        <taxon>Eukaryota</taxon>
        <taxon>Metazoa</taxon>
        <taxon>Ecdysozoa</taxon>
        <taxon>Arthropoda</taxon>
        <taxon>Chelicerata</taxon>
        <taxon>Arachnida</taxon>
        <taxon>Acari</taxon>
        <taxon>Acariformes</taxon>
        <taxon>Sarcoptiformes</taxon>
        <taxon>Astigmata</taxon>
        <taxon>Psoroptidia</taxon>
        <taxon>Sarcoptoidea</taxon>
        <taxon>Sarcoptidae</taxon>
        <taxon>Sarcoptinae</taxon>
        <taxon>Sarcoptes</taxon>
    </lineage>
</organism>
<dbReference type="Pfam" id="PF13855">
    <property type="entry name" value="LRR_8"/>
    <property type="match status" value="2"/>
</dbReference>
<dbReference type="EMBL" id="WVUK01000064">
    <property type="protein sequence ID" value="KAF7489790.1"/>
    <property type="molecule type" value="Genomic_DNA"/>
</dbReference>
<keyword evidence="3" id="KW-0812">Transmembrane</keyword>
<dbReference type="EnsemblMetazoa" id="SSS_907s_mrna">
    <property type="protein sequence ID" value="KAF7489790.1"/>
    <property type="gene ID" value="SSS_907"/>
</dbReference>
<dbReference type="SMART" id="SM00364">
    <property type="entry name" value="LRR_BAC"/>
    <property type="match status" value="6"/>
</dbReference>
<dbReference type="PANTHER" id="PTHR24369">
    <property type="entry name" value="ANTIGEN BSP, PUTATIVE-RELATED"/>
    <property type="match status" value="1"/>
</dbReference>
<dbReference type="AlphaFoldDB" id="A0A834R3J9"/>
<dbReference type="SMART" id="SM00365">
    <property type="entry name" value="LRR_SD22"/>
    <property type="match status" value="7"/>
</dbReference>
<keyword evidence="3" id="KW-1133">Transmembrane helix</keyword>
<name>A0A834R3J9_SARSC</name>
<dbReference type="OrthoDB" id="9229163at2759"/>
<reference evidence="6" key="1">
    <citation type="journal article" date="2020" name="PLoS Negl. Trop. Dis.">
        <title>High-quality nuclear genome for Sarcoptes scabiei-A critical resource for a neglected parasite.</title>
        <authorList>
            <person name="Korhonen P.K."/>
            <person name="Gasser R.B."/>
            <person name="Ma G."/>
            <person name="Wang T."/>
            <person name="Stroehlein A.J."/>
            <person name="Young N.D."/>
            <person name="Ang C.S."/>
            <person name="Fernando D.D."/>
            <person name="Lu H.C."/>
            <person name="Taylor S."/>
            <person name="Reynolds S.L."/>
            <person name="Mofiz E."/>
            <person name="Najaraj S.H."/>
            <person name="Gowda H."/>
            <person name="Madugundu A."/>
            <person name="Renuse S."/>
            <person name="Holt D."/>
            <person name="Pandey A."/>
            <person name="Papenfuss A.T."/>
            <person name="Fischer K."/>
        </authorList>
    </citation>
    <scope>NUCLEOTIDE SEQUENCE [LARGE SCALE GENOMIC DNA]</scope>
</reference>
<evidence type="ECO:0000313" key="4">
    <source>
        <dbReference type="EMBL" id="KAF7489790.1"/>
    </source>
</evidence>
<dbReference type="PRINTS" id="PR00019">
    <property type="entry name" value="LEURICHRPT"/>
</dbReference>
<dbReference type="InterPro" id="IPR032675">
    <property type="entry name" value="LRR_dom_sf"/>
</dbReference>
<evidence type="ECO:0000256" key="3">
    <source>
        <dbReference type="SAM" id="Phobius"/>
    </source>
</evidence>
<feature type="transmembrane region" description="Helical" evidence="3">
    <location>
        <begin position="366"/>
        <end position="389"/>
    </location>
</feature>
<keyword evidence="2" id="KW-0677">Repeat</keyword>
<evidence type="ECO:0000256" key="1">
    <source>
        <dbReference type="ARBA" id="ARBA00022614"/>
    </source>
</evidence>
<accession>A0A834R3J9</accession>